<name>A0A7X0D0S5_9HYPH</name>
<protein>
    <submittedName>
        <fullName evidence="1">Alkyl hydroperoxide reductase subunit AhpC</fullName>
    </submittedName>
</protein>
<dbReference type="EMBL" id="JACHEG010000003">
    <property type="protein sequence ID" value="MBB6163629.1"/>
    <property type="molecule type" value="Genomic_DNA"/>
</dbReference>
<accession>A0A7X0D0S5</accession>
<proteinExistence type="predicted"/>
<gene>
    <name evidence="1" type="ORF">HNQ72_003469</name>
</gene>
<organism evidence="1 2">
    <name type="scientific">Rhizobium wenxiniae</name>
    <dbReference type="NCBI Taxonomy" id="1737357"/>
    <lineage>
        <taxon>Bacteria</taxon>
        <taxon>Pseudomonadati</taxon>
        <taxon>Pseudomonadota</taxon>
        <taxon>Alphaproteobacteria</taxon>
        <taxon>Hyphomicrobiales</taxon>
        <taxon>Rhizobiaceae</taxon>
        <taxon>Rhizobium/Agrobacterium group</taxon>
        <taxon>Rhizobium</taxon>
    </lineage>
</organism>
<dbReference type="Proteomes" id="UP000547879">
    <property type="component" value="Unassembled WGS sequence"/>
</dbReference>
<evidence type="ECO:0000313" key="1">
    <source>
        <dbReference type="EMBL" id="MBB6163629.1"/>
    </source>
</evidence>
<reference evidence="1 2" key="1">
    <citation type="submission" date="2020-08" db="EMBL/GenBank/DDBJ databases">
        <title>Genomic Encyclopedia of Type Strains, Phase IV (KMG-IV): sequencing the most valuable type-strain genomes for metagenomic binning, comparative biology and taxonomic classification.</title>
        <authorList>
            <person name="Goeker M."/>
        </authorList>
    </citation>
    <scope>NUCLEOTIDE SEQUENCE [LARGE SCALE GENOMIC DNA]</scope>
    <source>
        <strain evidence="1 2">DSM 100734</strain>
    </source>
</reference>
<evidence type="ECO:0000313" key="2">
    <source>
        <dbReference type="Proteomes" id="UP000547879"/>
    </source>
</evidence>
<sequence>MNSMLTLVSRLYGFNRERAVPAITVTFLIDGRGVFRWISAENGYRTASGPEIFGAVRAHLLRPSPVAHLN</sequence>
<comment type="caution">
    <text evidence="1">The sequence shown here is derived from an EMBL/GenBank/DDBJ whole genome shotgun (WGS) entry which is preliminary data.</text>
</comment>
<keyword evidence="2" id="KW-1185">Reference proteome</keyword>
<dbReference type="AlphaFoldDB" id="A0A7X0D0S5"/>